<dbReference type="InterPro" id="IPR001296">
    <property type="entry name" value="Glyco_trans_1"/>
</dbReference>
<protein>
    <submittedName>
        <fullName evidence="3">Lipopolysaccharide 1,6-galactosyltransferase</fullName>
        <ecNumber evidence="3">2.4.1.44</ecNumber>
    </submittedName>
</protein>
<keyword evidence="3" id="KW-0808">Transferase</keyword>
<accession>A0ABR7QWF4</accession>
<dbReference type="Gene3D" id="3.40.50.2000">
    <property type="entry name" value="Glycogen Phosphorylase B"/>
    <property type="match status" value="2"/>
</dbReference>
<comment type="caution">
    <text evidence="3">The sequence shown here is derived from an EMBL/GenBank/DDBJ whole genome shotgun (WGS) entry which is preliminary data.</text>
</comment>
<dbReference type="GO" id="GO:0008918">
    <property type="term" value="F:lipopolysaccharide 3-alpha-galactosyltransferase activity"/>
    <property type="evidence" value="ECO:0007669"/>
    <property type="project" value="UniProtKB-EC"/>
</dbReference>
<dbReference type="RefSeq" id="WP_187754996.1">
    <property type="nucleotide sequence ID" value="NZ_JABURY010000010.1"/>
</dbReference>
<reference evidence="3 4" key="1">
    <citation type="submission" date="2020-06" db="EMBL/GenBank/DDBJ databases">
        <title>Frischella cerana isolated from Apis cerana gut homogenate.</title>
        <authorList>
            <person name="Wolter L.A."/>
            <person name="Suenami S."/>
            <person name="Miyazaki R."/>
        </authorList>
    </citation>
    <scope>NUCLEOTIDE SEQUENCE [LARGE SCALE GENOMIC DNA]</scope>
    <source>
        <strain evidence="3 4">Ac13</strain>
    </source>
</reference>
<dbReference type="Proteomes" id="UP000651208">
    <property type="component" value="Unassembled WGS sequence"/>
</dbReference>
<name>A0ABR7QWF4_9GAMM</name>
<dbReference type="PANTHER" id="PTHR12526:SF630">
    <property type="entry name" value="GLYCOSYLTRANSFERASE"/>
    <property type="match status" value="1"/>
</dbReference>
<dbReference type="CDD" id="cd03811">
    <property type="entry name" value="GT4_GT28_WabH-like"/>
    <property type="match status" value="1"/>
</dbReference>
<dbReference type="InterPro" id="IPR028098">
    <property type="entry name" value="Glyco_trans_4-like_N"/>
</dbReference>
<evidence type="ECO:0000313" key="4">
    <source>
        <dbReference type="Proteomes" id="UP000651208"/>
    </source>
</evidence>
<dbReference type="SUPFAM" id="SSF53756">
    <property type="entry name" value="UDP-Glycosyltransferase/glycogen phosphorylase"/>
    <property type="match status" value="1"/>
</dbReference>
<evidence type="ECO:0000259" key="1">
    <source>
        <dbReference type="Pfam" id="PF00534"/>
    </source>
</evidence>
<feature type="domain" description="Glycosyl transferase family 1" evidence="1">
    <location>
        <begin position="176"/>
        <end position="326"/>
    </location>
</feature>
<gene>
    <name evidence="3" type="primary">waaB</name>
    <name evidence="3" type="synonym">rfaB</name>
    <name evidence="3" type="ORF">FcAc13_04415</name>
</gene>
<evidence type="ECO:0000259" key="2">
    <source>
        <dbReference type="Pfam" id="PF13439"/>
    </source>
</evidence>
<proteinExistence type="predicted"/>
<dbReference type="Pfam" id="PF13439">
    <property type="entry name" value="Glyco_transf_4"/>
    <property type="match status" value="1"/>
</dbReference>
<dbReference type="EMBL" id="JABURY010000010">
    <property type="protein sequence ID" value="MBC9130549.1"/>
    <property type="molecule type" value="Genomic_DNA"/>
</dbReference>
<dbReference type="PANTHER" id="PTHR12526">
    <property type="entry name" value="GLYCOSYLTRANSFERASE"/>
    <property type="match status" value="1"/>
</dbReference>
<evidence type="ECO:0000313" key="3">
    <source>
        <dbReference type="EMBL" id="MBC9130549.1"/>
    </source>
</evidence>
<dbReference type="Pfam" id="PF00534">
    <property type="entry name" value="Glycos_transf_1"/>
    <property type="match status" value="1"/>
</dbReference>
<dbReference type="EC" id="2.4.1.44" evidence="3"/>
<keyword evidence="3" id="KW-0328">Glycosyltransferase</keyword>
<dbReference type="NCBIfam" id="NF007396">
    <property type="entry name" value="PRK09922.1"/>
    <property type="match status" value="1"/>
</dbReference>
<keyword evidence="4" id="KW-1185">Reference proteome</keyword>
<feature type="domain" description="Glycosyltransferase subfamily 4-like N-terminal" evidence="2">
    <location>
        <begin position="14"/>
        <end position="166"/>
    </location>
</feature>
<sequence>MKILFVGEALSGFGGTETVIKKLTQFIENDTQEQHQYMLYFLCRNNKFDKTWLINKKTFFEYAKLNISFIRKMQYVNSLSKFIKNYQPDVIISFDITTCELAAKAIKKTQLSIPLVSWVHYSLEHKKHPECVTYADYHFAISRGIQQQLNKRGIANDKIFTIFNPVTNQSEIIPRPEPTMPKIFVYVGRLKFEGQKRLKDMFESLAQIKGDWILHIIGNGSDNELCQNYVAQLGIKDRVRWHGWQSNPWRYIKNNIRYISSFLMTSKFEGLPMTLLEAMSYGIYCISSDCPSGPADIIQNDINGKLYPLGELDILRTEITAIIDGKVLPSSEQIKISIKSFYDDEYYQNVKQRLHWIINHFN</sequence>
<organism evidence="3 4">
    <name type="scientific">Frischella japonica</name>
    <dbReference type="NCBI Taxonomy" id="2741544"/>
    <lineage>
        <taxon>Bacteria</taxon>
        <taxon>Pseudomonadati</taxon>
        <taxon>Pseudomonadota</taxon>
        <taxon>Gammaproteobacteria</taxon>
        <taxon>Orbales</taxon>
        <taxon>Orbaceae</taxon>
        <taxon>Frischella</taxon>
    </lineage>
</organism>